<evidence type="ECO:0000256" key="4">
    <source>
        <dbReference type="ARBA" id="ARBA00022840"/>
    </source>
</evidence>
<dbReference type="EC" id="6.3.1.-" evidence="9"/>
<dbReference type="InterPro" id="IPR014746">
    <property type="entry name" value="Gln_synth/guanido_kin_cat_dom"/>
</dbReference>
<dbReference type="PROSITE" id="PS51986">
    <property type="entry name" value="GS_BETA_GRASP"/>
    <property type="match status" value="1"/>
</dbReference>
<dbReference type="SUPFAM" id="SSF54368">
    <property type="entry name" value="Glutamine synthetase, N-terminal domain"/>
    <property type="match status" value="1"/>
</dbReference>
<dbReference type="Gene3D" id="3.10.20.70">
    <property type="entry name" value="Glutamine synthetase, N-terminal domain"/>
    <property type="match status" value="1"/>
</dbReference>
<dbReference type="PANTHER" id="PTHR43785">
    <property type="entry name" value="GAMMA-GLUTAMYLPUTRESCINE SYNTHETASE"/>
    <property type="match status" value="1"/>
</dbReference>
<gene>
    <name evidence="9" type="ORF">QJ043_06555</name>
</gene>
<dbReference type="InterPro" id="IPR008146">
    <property type="entry name" value="Gln_synth_cat_dom"/>
</dbReference>
<evidence type="ECO:0000256" key="1">
    <source>
        <dbReference type="ARBA" id="ARBA00009897"/>
    </source>
</evidence>
<dbReference type="EMBL" id="JASJEX010000003">
    <property type="protein sequence ID" value="MDJ1129737.1"/>
    <property type="molecule type" value="Genomic_DNA"/>
</dbReference>
<dbReference type="InterPro" id="IPR036651">
    <property type="entry name" value="Gln_synt_N_sf"/>
</dbReference>
<dbReference type="Proteomes" id="UP001431693">
    <property type="component" value="Unassembled WGS sequence"/>
</dbReference>
<accession>A0ABT6ZL04</accession>
<keyword evidence="10" id="KW-1185">Reference proteome</keyword>
<dbReference type="PANTHER" id="PTHR43785:SF12">
    <property type="entry name" value="TYPE-1 GLUTAMINE SYNTHETASE 2"/>
    <property type="match status" value="1"/>
</dbReference>
<evidence type="ECO:0000313" key="9">
    <source>
        <dbReference type="EMBL" id="MDJ1129737.1"/>
    </source>
</evidence>
<reference evidence="9" key="1">
    <citation type="submission" date="2023-05" db="EMBL/GenBank/DDBJ databases">
        <title>[olsenella] sp. nov., isolated from a pig farm feces dump.</title>
        <authorList>
            <person name="Chang Y.-H."/>
        </authorList>
    </citation>
    <scope>NUCLEOTIDE SEQUENCE</scope>
    <source>
        <strain evidence="9">YH-ols2217</strain>
    </source>
</reference>
<name>A0ABT6ZL04_9ACTN</name>
<evidence type="ECO:0000256" key="2">
    <source>
        <dbReference type="ARBA" id="ARBA00022598"/>
    </source>
</evidence>
<feature type="domain" description="GS beta-grasp" evidence="7">
    <location>
        <begin position="18"/>
        <end position="103"/>
    </location>
</feature>
<dbReference type="InterPro" id="IPR008147">
    <property type="entry name" value="Gln_synt_N"/>
</dbReference>
<dbReference type="RefSeq" id="WP_283712858.1">
    <property type="nucleotide sequence ID" value="NZ_JASJEW010000002.1"/>
</dbReference>
<organism evidence="9 10">
    <name type="scientific">Kribbibacterium absianum</name>
    <dbReference type="NCBI Taxonomy" id="3044210"/>
    <lineage>
        <taxon>Bacteria</taxon>
        <taxon>Bacillati</taxon>
        <taxon>Actinomycetota</taxon>
        <taxon>Coriobacteriia</taxon>
        <taxon>Coriobacteriales</taxon>
        <taxon>Kribbibacteriaceae</taxon>
        <taxon>Kribbibacterium</taxon>
    </lineage>
</organism>
<evidence type="ECO:0000259" key="8">
    <source>
        <dbReference type="PROSITE" id="PS51987"/>
    </source>
</evidence>
<keyword evidence="2 9" id="KW-0436">Ligase</keyword>
<dbReference type="SMART" id="SM01230">
    <property type="entry name" value="Gln-synt_C"/>
    <property type="match status" value="1"/>
</dbReference>
<comment type="similarity">
    <text evidence="1 5 6">Belongs to the glutamine synthetase family.</text>
</comment>
<keyword evidence="3" id="KW-0547">Nucleotide-binding</keyword>
<dbReference type="GO" id="GO:0016874">
    <property type="term" value="F:ligase activity"/>
    <property type="evidence" value="ECO:0007669"/>
    <property type="project" value="UniProtKB-KW"/>
</dbReference>
<sequence length="443" mass="49764">MTNSSKDIDYVLRTVEERDVRFVRLWFTDVLGNLKSFAISPEDLEEAFEEGIGFDGSSVDGFVPIVESDMLAFPDASTFQFLPWRPQKNAVARIFCDICTPKRQPFEGDPRSVLFRVFRQAQEKGYVPIVGPELEYFYFKNNYRPEPLDNAGYFDLTPSDASRELRRDTVLSLERLSIPVEYSYHAMGPSQHGLSLRYAEAVTAADNIMTARFAIKQIAQMNGLFASFMPKPLPGKPGSAMFLQQSLFDGAGENVFWGDDLYHLSPLALSYVAGLIKYAPEYMLVTNPTVNSYKRLVPGGETPTFGTWGRRNRNALVRLPLHKPGKHQSARVELRLADPAANPYLALAATISAGLKGIEDGLELPPEFNSDFAPSERELADAGFERLPRNLGEAIDRFRASGLMREVLGDHVFNFLVEEKTREWASFNASVTDWELDAYYGGF</sequence>
<dbReference type="Gene3D" id="3.30.590.10">
    <property type="entry name" value="Glutamine synthetase/guanido kinase, catalytic domain"/>
    <property type="match status" value="1"/>
</dbReference>
<dbReference type="Pfam" id="PF00120">
    <property type="entry name" value="Gln-synt_C"/>
    <property type="match status" value="1"/>
</dbReference>
<evidence type="ECO:0000256" key="3">
    <source>
        <dbReference type="ARBA" id="ARBA00022741"/>
    </source>
</evidence>
<dbReference type="Pfam" id="PF03951">
    <property type="entry name" value="Gln-synt_N"/>
    <property type="match status" value="1"/>
</dbReference>
<evidence type="ECO:0000256" key="5">
    <source>
        <dbReference type="PROSITE-ProRule" id="PRU01330"/>
    </source>
</evidence>
<dbReference type="PROSITE" id="PS51987">
    <property type="entry name" value="GS_CATALYTIC"/>
    <property type="match status" value="1"/>
</dbReference>
<proteinExistence type="inferred from homology"/>
<dbReference type="SUPFAM" id="SSF55931">
    <property type="entry name" value="Glutamine synthetase/guanido kinase"/>
    <property type="match status" value="1"/>
</dbReference>
<keyword evidence="4" id="KW-0067">ATP-binding</keyword>
<evidence type="ECO:0000313" key="10">
    <source>
        <dbReference type="Proteomes" id="UP001431693"/>
    </source>
</evidence>
<evidence type="ECO:0000256" key="6">
    <source>
        <dbReference type="RuleBase" id="RU000384"/>
    </source>
</evidence>
<protein>
    <submittedName>
        <fullName evidence="9">Glutamine synthetase family protein</fullName>
        <ecNumber evidence="9">6.3.1.-</ecNumber>
    </submittedName>
</protein>
<feature type="domain" description="GS catalytic" evidence="8">
    <location>
        <begin position="110"/>
        <end position="443"/>
    </location>
</feature>
<evidence type="ECO:0000259" key="7">
    <source>
        <dbReference type="PROSITE" id="PS51986"/>
    </source>
</evidence>
<comment type="caution">
    <text evidence="9">The sequence shown here is derived from an EMBL/GenBank/DDBJ whole genome shotgun (WGS) entry which is preliminary data.</text>
</comment>